<reference evidence="3" key="1">
    <citation type="journal article" date="2013" name="Nature">
        <title>Pan genome of the phytoplankton Emiliania underpins its global distribution.</title>
        <authorList>
            <person name="Read B.A."/>
            <person name="Kegel J."/>
            <person name="Klute M.J."/>
            <person name="Kuo A."/>
            <person name="Lefebvre S.C."/>
            <person name="Maumus F."/>
            <person name="Mayer C."/>
            <person name="Miller J."/>
            <person name="Monier A."/>
            <person name="Salamov A."/>
            <person name="Young J."/>
            <person name="Aguilar M."/>
            <person name="Claverie J.M."/>
            <person name="Frickenhaus S."/>
            <person name="Gonzalez K."/>
            <person name="Herman E.K."/>
            <person name="Lin Y.C."/>
            <person name="Napier J."/>
            <person name="Ogata H."/>
            <person name="Sarno A.F."/>
            <person name="Shmutz J."/>
            <person name="Schroeder D."/>
            <person name="de Vargas C."/>
            <person name="Verret F."/>
            <person name="von Dassow P."/>
            <person name="Valentin K."/>
            <person name="Van de Peer Y."/>
            <person name="Wheeler G."/>
            <person name="Dacks J.B."/>
            <person name="Delwiche C.F."/>
            <person name="Dyhrman S.T."/>
            <person name="Glockner G."/>
            <person name="John U."/>
            <person name="Richards T."/>
            <person name="Worden A.Z."/>
            <person name="Zhang X."/>
            <person name="Grigoriev I.V."/>
            <person name="Allen A.E."/>
            <person name="Bidle K."/>
            <person name="Borodovsky M."/>
            <person name="Bowler C."/>
            <person name="Brownlee C."/>
            <person name="Cock J.M."/>
            <person name="Elias M."/>
            <person name="Gladyshev V.N."/>
            <person name="Groth M."/>
            <person name="Guda C."/>
            <person name="Hadaegh A."/>
            <person name="Iglesias-Rodriguez M.D."/>
            <person name="Jenkins J."/>
            <person name="Jones B.M."/>
            <person name="Lawson T."/>
            <person name="Leese F."/>
            <person name="Lindquist E."/>
            <person name="Lobanov A."/>
            <person name="Lomsadze A."/>
            <person name="Malik S.B."/>
            <person name="Marsh M.E."/>
            <person name="Mackinder L."/>
            <person name="Mock T."/>
            <person name="Mueller-Roeber B."/>
            <person name="Pagarete A."/>
            <person name="Parker M."/>
            <person name="Probert I."/>
            <person name="Quesneville H."/>
            <person name="Raines C."/>
            <person name="Rensing S.A."/>
            <person name="Riano-Pachon D.M."/>
            <person name="Richier S."/>
            <person name="Rokitta S."/>
            <person name="Shiraiwa Y."/>
            <person name="Soanes D.M."/>
            <person name="van der Giezen M."/>
            <person name="Wahlund T.M."/>
            <person name="Williams B."/>
            <person name="Wilson W."/>
            <person name="Wolfe G."/>
            <person name="Wurch L.L."/>
        </authorList>
    </citation>
    <scope>NUCLEOTIDE SEQUENCE</scope>
</reference>
<feature type="compositionally biased region" description="Basic and acidic residues" evidence="1">
    <location>
        <begin position="56"/>
        <end position="72"/>
    </location>
</feature>
<feature type="compositionally biased region" description="Basic residues" evidence="1">
    <location>
        <begin position="184"/>
        <end position="211"/>
    </location>
</feature>
<feature type="region of interest" description="Disordered" evidence="1">
    <location>
        <begin position="156"/>
        <end position="228"/>
    </location>
</feature>
<feature type="region of interest" description="Disordered" evidence="1">
    <location>
        <begin position="15"/>
        <end position="130"/>
    </location>
</feature>
<feature type="compositionally biased region" description="Low complexity" evidence="1">
    <location>
        <begin position="156"/>
        <end position="171"/>
    </location>
</feature>
<keyword evidence="3" id="KW-1185">Reference proteome</keyword>
<evidence type="ECO:0000313" key="3">
    <source>
        <dbReference type="Proteomes" id="UP000013827"/>
    </source>
</evidence>
<dbReference type="EnsemblProtists" id="EOD27447">
    <property type="protein sequence ID" value="EOD27447"/>
    <property type="gene ID" value="EMIHUDRAFT_443184"/>
</dbReference>
<dbReference type="PaxDb" id="2903-EOD27447"/>
<organism evidence="2 3">
    <name type="scientific">Emiliania huxleyi (strain CCMP1516)</name>
    <dbReference type="NCBI Taxonomy" id="280463"/>
    <lineage>
        <taxon>Eukaryota</taxon>
        <taxon>Haptista</taxon>
        <taxon>Haptophyta</taxon>
        <taxon>Prymnesiophyceae</taxon>
        <taxon>Isochrysidales</taxon>
        <taxon>Noelaerhabdaceae</taxon>
        <taxon>Emiliania</taxon>
    </lineage>
</organism>
<protein>
    <submittedName>
        <fullName evidence="2">Uncharacterized protein</fullName>
    </submittedName>
</protein>
<sequence>MVHLEHVSHAAQARSLLRAPARGARLHSPDRPGLRRLWQRRNKGSHQAVEPAADESGDRQRDAAGVDGEHAAIRAGAHSARGPVRRLRRFGSGQRRHLADSLQIHRRGASRRRRPAPREAHPARPPLIDPTAVAAGIRRGEHVPVARELASRAPLAQAAARTSSARRIAQRGPAATTSREGGRHGRARRARVLPRRGAARHSRRGPHRCLRTHAGAAGAQTLTRRCSR</sequence>
<dbReference type="Proteomes" id="UP000013827">
    <property type="component" value="Unassembled WGS sequence"/>
</dbReference>
<dbReference type="AlphaFoldDB" id="A0A0D3JVB2"/>
<name>A0A0D3JVB2_EMIH1</name>
<feature type="compositionally biased region" description="Basic residues" evidence="1">
    <location>
        <begin position="104"/>
        <end position="115"/>
    </location>
</feature>
<proteinExistence type="predicted"/>
<accession>A0A0D3JVB2</accession>
<reference evidence="2" key="2">
    <citation type="submission" date="2024-10" db="UniProtKB">
        <authorList>
            <consortium name="EnsemblProtists"/>
        </authorList>
    </citation>
    <scope>IDENTIFICATION</scope>
</reference>
<evidence type="ECO:0000256" key="1">
    <source>
        <dbReference type="SAM" id="MobiDB-lite"/>
    </source>
</evidence>
<evidence type="ECO:0000313" key="2">
    <source>
        <dbReference type="EnsemblProtists" id="EOD27447"/>
    </source>
</evidence>